<keyword evidence="5 7" id="KW-1133">Transmembrane helix</keyword>
<dbReference type="CDD" id="cd06261">
    <property type="entry name" value="TM_PBP2"/>
    <property type="match status" value="1"/>
</dbReference>
<dbReference type="EMBL" id="DSYK01000057">
    <property type="protein sequence ID" value="HGS20458.1"/>
    <property type="molecule type" value="Genomic_DNA"/>
</dbReference>
<reference evidence="9" key="1">
    <citation type="journal article" date="2020" name="mSystems">
        <title>Genome- and Community-Level Interaction Insights into Carbon Utilization and Element Cycling Functions of Hydrothermarchaeota in Hydrothermal Sediment.</title>
        <authorList>
            <person name="Zhou Z."/>
            <person name="Liu Y."/>
            <person name="Xu W."/>
            <person name="Pan J."/>
            <person name="Luo Z.H."/>
            <person name="Li M."/>
        </authorList>
    </citation>
    <scope>NUCLEOTIDE SEQUENCE [LARGE SCALE GENOMIC DNA]</scope>
    <source>
        <strain evidence="9">SpSt-573</strain>
    </source>
</reference>
<comment type="caution">
    <text evidence="9">The sequence shown here is derived from an EMBL/GenBank/DDBJ whole genome shotgun (WGS) entry which is preliminary data.</text>
</comment>
<dbReference type="InterPro" id="IPR000515">
    <property type="entry name" value="MetI-like"/>
</dbReference>
<dbReference type="PROSITE" id="PS50928">
    <property type="entry name" value="ABC_TM1"/>
    <property type="match status" value="1"/>
</dbReference>
<dbReference type="SUPFAM" id="SSF161098">
    <property type="entry name" value="MetI-like"/>
    <property type="match status" value="1"/>
</dbReference>
<protein>
    <submittedName>
        <fullName evidence="9">ABC transporter permease</fullName>
    </submittedName>
</protein>
<evidence type="ECO:0000256" key="6">
    <source>
        <dbReference type="ARBA" id="ARBA00023136"/>
    </source>
</evidence>
<dbReference type="PANTHER" id="PTHR30465:SF55">
    <property type="entry name" value="OLIGOPEPTIDE ABC TRANSPORTER, PERMEASE PROTEIN"/>
    <property type="match status" value="1"/>
</dbReference>
<evidence type="ECO:0000313" key="9">
    <source>
        <dbReference type="EMBL" id="HGS20458.1"/>
    </source>
</evidence>
<feature type="transmembrane region" description="Helical" evidence="7">
    <location>
        <begin position="302"/>
        <end position="325"/>
    </location>
</feature>
<organism evidence="9">
    <name type="scientific">Anaerolinea thermolimosa</name>
    <dbReference type="NCBI Taxonomy" id="229919"/>
    <lineage>
        <taxon>Bacteria</taxon>
        <taxon>Bacillati</taxon>
        <taxon>Chloroflexota</taxon>
        <taxon>Anaerolineae</taxon>
        <taxon>Anaerolineales</taxon>
        <taxon>Anaerolineaceae</taxon>
        <taxon>Anaerolinea</taxon>
    </lineage>
</organism>
<comment type="subcellular location">
    <subcellularLocation>
        <location evidence="1 7">Cell membrane</location>
        <topology evidence="1 7">Multi-pass membrane protein</topology>
    </subcellularLocation>
</comment>
<feature type="transmembrane region" description="Helical" evidence="7">
    <location>
        <begin position="111"/>
        <end position="137"/>
    </location>
</feature>
<evidence type="ECO:0000256" key="5">
    <source>
        <dbReference type="ARBA" id="ARBA00022989"/>
    </source>
</evidence>
<dbReference type="InterPro" id="IPR035906">
    <property type="entry name" value="MetI-like_sf"/>
</dbReference>
<gene>
    <name evidence="9" type="ORF">ENT37_01150</name>
</gene>
<keyword evidence="6 7" id="KW-0472">Membrane</keyword>
<feature type="transmembrane region" description="Helical" evidence="7">
    <location>
        <begin position="12"/>
        <end position="30"/>
    </location>
</feature>
<keyword evidence="3" id="KW-1003">Cell membrane</keyword>
<feature type="transmembrane region" description="Helical" evidence="7">
    <location>
        <begin position="261"/>
        <end position="282"/>
    </location>
</feature>
<sequence>MAFVKRYLIPRLIQYFLVIWLGITVVFLIPRLTPNDPIMRVIGELRGRGSTLEPGAMDGIIRDLTQLYGLEGSWLDQYWAFWGRLFRGDLGVSFFQFPTRVNKLIATAMPWTLGLLLTTTAISWIIGNVIGGLAGYYSRKSWSRILDTIAMVVRPLPYYIFAFALLLLFAYVVRWFPITGGASLGAVPTLTWAYIKDVLWHSFLPALSLCVLGGAVTFQTMKLIVQNVNAESFVQYAKMGGVTEDRIVGKYVIRNAILPQITGLALSIGQIFSGALITEIVYGYPGLGMLLYRAIINGDYNLIMGITLFSIIAITTAILIVDLTYPLFDPRVRYN</sequence>
<dbReference type="GO" id="GO:0005886">
    <property type="term" value="C:plasma membrane"/>
    <property type="evidence" value="ECO:0007669"/>
    <property type="project" value="UniProtKB-SubCell"/>
</dbReference>
<feature type="transmembrane region" description="Helical" evidence="7">
    <location>
        <begin position="198"/>
        <end position="218"/>
    </location>
</feature>
<evidence type="ECO:0000256" key="1">
    <source>
        <dbReference type="ARBA" id="ARBA00004651"/>
    </source>
</evidence>
<keyword evidence="4 7" id="KW-0812">Transmembrane</keyword>
<evidence type="ECO:0000256" key="7">
    <source>
        <dbReference type="RuleBase" id="RU363032"/>
    </source>
</evidence>
<proteinExistence type="inferred from homology"/>
<comment type="similarity">
    <text evidence="7">Belongs to the binding-protein-dependent transport system permease family.</text>
</comment>
<dbReference type="Pfam" id="PF00528">
    <property type="entry name" value="BPD_transp_1"/>
    <property type="match status" value="1"/>
</dbReference>
<keyword evidence="2 7" id="KW-0813">Transport</keyword>
<evidence type="ECO:0000256" key="3">
    <source>
        <dbReference type="ARBA" id="ARBA00022475"/>
    </source>
</evidence>
<name>A0A7C4KFY2_9CHLR</name>
<dbReference type="GO" id="GO:0055085">
    <property type="term" value="P:transmembrane transport"/>
    <property type="evidence" value="ECO:0007669"/>
    <property type="project" value="InterPro"/>
</dbReference>
<feature type="transmembrane region" description="Helical" evidence="7">
    <location>
        <begin position="158"/>
        <end position="178"/>
    </location>
</feature>
<evidence type="ECO:0000256" key="2">
    <source>
        <dbReference type="ARBA" id="ARBA00022448"/>
    </source>
</evidence>
<evidence type="ECO:0000259" key="8">
    <source>
        <dbReference type="PROSITE" id="PS50928"/>
    </source>
</evidence>
<accession>A0A7C4KFY2</accession>
<evidence type="ECO:0000256" key="4">
    <source>
        <dbReference type="ARBA" id="ARBA00022692"/>
    </source>
</evidence>
<dbReference type="Gene3D" id="1.10.3720.10">
    <property type="entry name" value="MetI-like"/>
    <property type="match status" value="1"/>
</dbReference>
<dbReference type="PANTHER" id="PTHR30465">
    <property type="entry name" value="INNER MEMBRANE ABC TRANSPORTER"/>
    <property type="match status" value="1"/>
</dbReference>
<feature type="domain" description="ABC transmembrane type-1" evidence="8">
    <location>
        <begin position="109"/>
        <end position="325"/>
    </location>
</feature>
<dbReference type="AlphaFoldDB" id="A0A7C4KFY2"/>